<organism evidence="1 2">
    <name type="scientific">Modicisalibacter luteus</name>
    <dbReference type="NCBI Taxonomy" id="453962"/>
    <lineage>
        <taxon>Bacteria</taxon>
        <taxon>Pseudomonadati</taxon>
        <taxon>Pseudomonadota</taxon>
        <taxon>Gammaproteobacteria</taxon>
        <taxon>Oceanospirillales</taxon>
        <taxon>Halomonadaceae</taxon>
        <taxon>Modicisalibacter</taxon>
    </lineage>
</organism>
<dbReference type="InterPro" id="IPR036249">
    <property type="entry name" value="Thioredoxin-like_sf"/>
</dbReference>
<dbReference type="SUPFAM" id="SSF52833">
    <property type="entry name" value="Thioredoxin-like"/>
    <property type="match status" value="1"/>
</dbReference>
<name>A0ABV7M410_9GAMM</name>
<gene>
    <name evidence="1" type="ORF">ACFOEI_16430</name>
</gene>
<evidence type="ECO:0000313" key="1">
    <source>
        <dbReference type="EMBL" id="MFC3293641.1"/>
    </source>
</evidence>
<dbReference type="Gene3D" id="3.10.450.70">
    <property type="entry name" value="Disulphide bond isomerase, DsbC/G, N-terminal"/>
    <property type="match status" value="1"/>
</dbReference>
<dbReference type="InterPro" id="IPR009094">
    <property type="entry name" value="DiS-bond_isomerase_DsbC/G_N_sf"/>
</dbReference>
<proteinExistence type="predicted"/>
<comment type="caution">
    <text evidence="1">The sequence shown here is derived from an EMBL/GenBank/DDBJ whole genome shotgun (WGS) entry which is preliminary data.</text>
</comment>
<dbReference type="RefSeq" id="WP_019017908.1">
    <property type="nucleotide sequence ID" value="NZ_BMXD01000001.1"/>
</dbReference>
<dbReference type="Proteomes" id="UP001595640">
    <property type="component" value="Unassembled WGS sequence"/>
</dbReference>
<accession>A0ABV7M410</accession>
<sequence length="167" mass="18815">MAKQGIAVQSTFDAGQLTGFILEGPYQQYLTAYQFPGSDQLVVGSLLDSGGSDLRDDHLYEQVYKENLGNVRKVLEGSKQGWIAERNPDALYVYLFDDPMCGYCHEFYKLTREAIEQGKLQLRHVMVGVVTAKSELVAVSFSAETSPPAMWDFRYVNLDSRRSRDEA</sequence>
<protein>
    <submittedName>
        <fullName evidence="1">Uncharacterized protein</fullName>
    </submittedName>
</protein>
<dbReference type="Gene3D" id="3.40.30.10">
    <property type="entry name" value="Glutaredoxin"/>
    <property type="match status" value="1"/>
</dbReference>
<keyword evidence="2" id="KW-1185">Reference proteome</keyword>
<dbReference type="EMBL" id="JBHRUH010000031">
    <property type="protein sequence ID" value="MFC3293641.1"/>
    <property type="molecule type" value="Genomic_DNA"/>
</dbReference>
<reference evidence="2" key="1">
    <citation type="journal article" date="2019" name="Int. J. Syst. Evol. Microbiol.">
        <title>The Global Catalogue of Microorganisms (GCM) 10K type strain sequencing project: providing services to taxonomists for standard genome sequencing and annotation.</title>
        <authorList>
            <consortium name="The Broad Institute Genomics Platform"/>
            <consortium name="The Broad Institute Genome Sequencing Center for Infectious Disease"/>
            <person name="Wu L."/>
            <person name="Ma J."/>
        </authorList>
    </citation>
    <scope>NUCLEOTIDE SEQUENCE [LARGE SCALE GENOMIC DNA]</scope>
    <source>
        <strain evidence="2">KCTC 12847</strain>
    </source>
</reference>
<evidence type="ECO:0000313" key="2">
    <source>
        <dbReference type="Proteomes" id="UP001595640"/>
    </source>
</evidence>